<protein>
    <recommendedName>
        <fullName evidence="2">histidine kinase</fullName>
        <ecNumber evidence="2">2.7.13.3</ecNumber>
    </recommendedName>
</protein>
<dbReference type="InterPro" id="IPR013655">
    <property type="entry name" value="PAS_fold_3"/>
</dbReference>
<gene>
    <name evidence="6" type="ORF">F0P96_17520</name>
</gene>
<dbReference type="PANTHER" id="PTHR43304:SF1">
    <property type="entry name" value="PAC DOMAIN-CONTAINING PROTEIN"/>
    <property type="match status" value="1"/>
</dbReference>
<organism evidence="6 7">
    <name type="scientific">Hymenobacter busanensis</name>
    <dbReference type="NCBI Taxonomy" id="2607656"/>
    <lineage>
        <taxon>Bacteria</taxon>
        <taxon>Pseudomonadati</taxon>
        <taxon>Bacteroidota</taxon>
        <taxon>Cytophagia</taxon>
        <taxon>Cytophagales</taxon>
        <taxon>Hymenobacteraceae</taxon>
        <taxon>Hymenobacter</taxon>
    </lineage>
</organism>
<dbReference type="SMART" id="SM00091">
    <property type="entry name" value="PAS"/>
    <property type="match status" value="3"/>
</dbReference>
<keyword evidence="4" id="KW-0808">Transferase</keyword>
<proteinExistence type="predicted"/>
<evidence type="ECO:0000256" key="3">
    <source>
        <dbReference type="ARBA" id="ARBA00022553"/>
    </source>
</evidence>
<dbReference type="Proteomes" id="UP000326380">
    <property type="component" value="Unassembled WGS sequence"/>
</dbReference>
<comment type="catalytic activity">
    <reaction evidence="1">
        <text>ATP + protein L-histidine = ADP + protein N-phospho-L-histidine.</text>
        <dbReference type="EC" id="2.7.13.3"/>
    </reaction>
</comment>
<dbReference type="SMART" id="SM00086">
    <property type="entry name" value="PAC"/>
    <property type="match status" value="1"/>
</dbReference>
<dbReference type="FunFam" id="3.30.450.20:FF:000099">
    <property type="entry name" value="Sensory box sensor histidine kinase"/>
    <property type="match status" value="1"/>
</dbReference>
<keyword evidence="3" id="KW-0597">Phosphoprotein</keyword>
<keyword evidence="5" id="KW-0418">Kinase</keyword>
<dbReference type="AlphaFoldDB" id="A0A7L5A1Y1"/>
<dbReference type="Pfam" id="PF08448">
    <property type="entry name" value="PAS_4"/>
    <property type="match status" value="1"/>
</dbReference>
<dbReference type="InterPro" id="IPR000700">
    <property type="entry name" value="PAS-assoc_C"/>
</dbReference>
<dbReference type="InterPro" id="IPR013656">
    <property type="entry name" value="PAS_4"/>
</dbReference>
<evidence type="ECO:0000256" key="4">
    <source>
        <dbReference type="ARBA" id="ARBA00022679"/>
    </source>
</evidence>
<evidence type="ECO:0000256" key="5">
    <source>
        <dbReference type="ARBA" id="ARBA00022777"/>
    </source>
</evidence>
<evidence type="ECO:0000256" key="1">
    <source>
        <dbReference type="ARBA" id="ARBA00000085"/>
    </source>
</evidence>
<dbReference type="EMBL" id="VTWU01000007">
    <property type="protein sequence ID" value="KAA9327040.1"/>
    <property type="molecule type" value="Genomic_DNA"/>
</dbReference>
<dbReference type="Gene3D" id="3.30.450.20">
    <property type="entry name" value="PAS domain"/>
    <property type="match status" value="3"/>
</dbReference>
<dbReference type="RefSeq" id="WP_151080222.1">
    <property type="nucleotide sequence ID" value="NZ_CP047647.1"/>
</dbReference>
<dbReference type="PROSITE" id="PS50113">
    <property type="entry name" value="PAC"/>
    <property type="match status" value="1"/>
</dbReference>
<dbReference type="InterPro" id="IPR000014">
    <property type="entry name" value="PAS"/>
</dbReference>
<evidence type="ECO:0000256" key="2">
    <source>
        <dbReference type="ARBA" id="ARBA00012438"/>
    </source>
</evidence>
<dbReference type="CDD" id="cd00130">
    <property type="entry name" value="PAS"/>
    <property type="match status" value="1"/>
</dbReference>
<dbReference type="NCBIfam" id="TIGR00229">
    <property type="entry name" value="sensory_box"/>
    <property type="match status" value="1"/>
</dbReference>
<dbReference type="PROSITE" id="PS50112">
    <property type="entry name" value="PAS"/>
    <property type="match status" value="1"/>
</dbReference>
<dbReference type="GO" id="GO:0004673">
    <property type="term" value="F:protein histidine kinase activity"/>
    <property type="evidence" value="ECO:0007669"/>
    <property type="project" value="UniProtKB-EC"/>
</dbReference>
<evidence type="ECO:0000313" key="6">
    <source>
        <dbReference type="EMBL" id="KAA9327040.1"/>
    </source>
</evidence>
<dbReference type="SUPFAM" id="SSF55785">
    <property type="entry name" value="PYP-like sensor domain (PAS domain)"/>
    <property type="match status" value="2"/>
</dbReference>
<dbReference type="InterPro" id="IPR001610">
    <property type="entry name" value="PAC"/>
</dbReference>
<accession>A0A7L5A1Y1</accession>
<dbReference type="Pfam" id="PF08447">
    <property type="entry name" value="PAS_3"/>
    <property type="match status" value="1"/>
</dbReference>
<dbReference type="EC" id="2.7.13.3" evidence="2"/>
<name>A0A7L5A1Y1_9BACT</name>
<comment type="caution">
    <text evidence="6">The sequence shown here is derived from an EMBL/GenBank/DDBJ whole genome shotgun (WGS) entry which is preliminary data.</text>
</comment>
<dbReference type="PANTHER" id="PTHR43304">
    <property type="entry name" value="PHYTOCHROME-LIKE PROTEIN CPH1"/>
    <property type="match status" value="1"/>
</dbReference>
<dbReference type="InterPro" id="IPR052162">
    <property type="entry name" value="Sensor_kinase/Photoreceptor"/>
</dbReference>
<reference evidence="6 7" key="1">
    <citation type="submission" date="2019-09" db="EMBL/GenBank/DDBJ databases">
        <title>Genome sequence of Hymenobacter sp. M3.</title>
        <authorList>
            <person name="Srinivasan S."/>
        </authorList>
    </citation>
    <scope>NUCLEOTIDE SEQUENCE [LARGE SCALE GENOMIC DNA]</scope>
    <source>
        <strain evidence="6 7">M3</strain>
    </source>
</reference>
<sequence length="434" mass="49527">MADFMSPDYQKLFRALPDNFLLIAPNPEATIVDNTDSHVAVSLKSREEVVGKPFFEAFPSANQNEGDVIRNSHEHVRRHLEPHTMPLIRYDLKVPDEQGGGFEEMYWQATHFPILDDAGQLQYILQRTQNVTEQYHAAQQRALMERELADSQERTRFILDSLPVLIWTAQPNGQRDYFNPRWLQFTGRTVEASQGQQWADDIHPDDRARVLSTWQQCVGTGDTYQVEYRLRRHDGQYRWVLVRGVARRNAEGAITMWVGGATDIHDTKLMVQELLEANEAQAAAAEQAYEAYQIAATQREALHTLLMEAPAMICILRGPEHRFDLVNPLYQTLFPHRQLLGRTVAEALPEVVGQGFVDILDKVYTTGETFFGKEVELQLERDASGALQTTYFNFTYQQFREGNAVAGILVFAFEVTDLVRARRALGNDTPDVRG</sequence>
<dbReference type="InterPro" id="IPR035965">
    <property type="entry name" value="PAS-like_dom_sf"/>
</dbReference>
<keyword evidence="7" id="KW-1185">Reference proteome</keyword>
<evidence type="ECO:0000313" key="7">
    <source>
        <dbReference type="Proteomes" id="UP000326380"/>
    </source>
</evidence>